<dbReference type="Proteomes" id="UP001281147">
    <property type="component" value="Unassembled WGS sequence"/>
</dbReference>
<keyword evidence="2" id="KW-1185">Reference proteome</keyword>
<reference evidence="1" key="1">
    <citation type="submission" date="2023-07" db="EMBL/GenBank/DDBJ databases">
        <title>Black Yeasts Isolated from many extreme environments.</title>
        <authorList>
            <person name="Coleine C."/>
            <person name="Stajich J.E."/>
            <person name="Selbmann L."/>
        </authorList>
    </citation>
    <scope>NUCLEOTIDE SEQUENCE</scope>
    <source>
        <strain evidence="1">CCFEE 5714</strain>
    </source>
</reference>
<evidence type="ECO:0000313" key="2">
    <source>
        <dbReference type="Proteomes" id="UP001281147"/>
    </source>
</evidence>
<evidence type="ECO:0000313" key="1">
    <source>
        <dbReference type="EMBL" id="KAK3711060.1"/>
    </source>
</evidence>
<comment type="caution">
    <text evidence="1">The sequence shown here is derived from an EMBL/GenBank/DDBJ whole genome shotgun (WGS) entry which is preliminary data.</text>
</comment>
<protein>
    <submittedName>
        <fullName evidence="1">Uncharacterized protein</fullName>
    </submittedName>
</protein>
<organism evidence="1 2">
    <name type="scientific">Vermiconidia calcicola</name>
    <dbReference type="NCBI Taxonomy" id="1690605"/>
    <lineage>
        <taxon>Eukaryota</taxon>
        <taxon>Fungi</taxon>
        <taxon>Dikarya</taxon>
        <taxon>Ascomycota</taxon>
        <taxon>Pezizomycotina</taxon>
        <taxon>Dothideomycetes</taxon>
        <taxon>Dothideomycetidae</taxon>
        <taxon>Mycosphaerellales</taxon>
        <taxon>Extremaceae</taxon>
        <taxon>Vermiconidia</taxon>
    </lineage>
</organism>
<dbReference type="EMBL" id="JAUTXU010000079">
    <property type="protein sequence ID" value="KAK3711060.1"/>
    <property type="molecule type" value="Genomic_DNA"/>
</dbReference>
<gene>
    <name evidence="1" type="ORF">LTR37_009847</name>
</gene>
<accession>A0ACC3N6Y9</accession>
<name>A0ACC3N6Y9_9PEZI</name>
<proteinExistence type="predicted"/>
<sequence length="406" mass="45074">MAAGATMSLDGNSTYLPRPYTIDVNQSFIEDIRQKASSFRPSLDIRQPAWTDGPPSSKVMSLARYWAEEYDWAAVQSRINAEFDHYMMTVPAPGEGYNSTLDIHFIHQRSPREDAIPMLMLHGWPSTSLEWEKVIPDLVEPKDPSHPAFHIVAPDLPGYGFSPAPTAPGLGPSEHAIVFASLMQQLGFERYAVYSTDLGFVVGRSMVAEHGIHIVNHVTDLYLAQANATDLARYSSNETTAEETRYIESNSAFFTNYGAYASLHSTLPLSVAYALNDSPVGFLAWMYQLVYTVSDNSYTPSELITQALLLYLPGVYGNIRSYKELFPSLASLTAYRAEKPEVPTSVLQFGGFTSYPGLQSLNYAPRDWAERSANVTFFARHDVGGHFPALSAPQLVLEDIWAIFAQ</sequence>